<dbReference type="InterPro" id="IPR011545">
    <property type="entry name" value="DEAD/DEAH_box_helicase_dom"/>
</dbReference>
<evidence type="ECO:0000259" key="6">
    <source>
        <dbReference type="PROSITE" id="PS51194"/>
    </source>
</evidence>
<dbReference type="InterPro" id="IPR013689">
    <property type="entry name" value="RNA_helicase_ATP-dep_HrpB_C"/>
</dbReference>
<protein>
    <submittedName>
        <fullName evidence="7">ATP-dependent helicase HrpB</fullName>
    </submittedName>
</protein>
<dbReference type="SMART" id="SM00487">
    <property type="entry name" value="DEXDc"/>
    <property type="match status" value="1"/>
</dbReference>
<dbReference type="GO" id="GO:0004386">
    <property type="term" value="F:helicase activity"/>
    <property type="evidence" value="ECO:0007669"/>
    <property type="project" value="UniProtKB-KW"/>
</dbReference>
<sequence length="797" mass="88955">MKIAFCPTETFSADTPFMQLPIDDIKQPVLQAWQSGGCIVSAPPGSGKTTKLPLWLLEQSDQTIYLLIPKRLAVMLAAKQLAANLGESVGQRVGYRLRHEARVGESTRLIVTTYGSFIRMVLNDTSLLESSTVILDEFHERSVDQDFCYALINEYAEVLDDSVRRVVMSATFNSRKIEEQTGLPRVESDGFSHPLSVSYQKASKDWVSDAAQVARQLHAESDNHVLVFLPGLREIRALGSRLASDIPTLILHGQLDKTPDIQSLERAEPTLILATNIAESSLTLPRVSTVLDCGYERCVNTDATTGINQLRTRKISKASATQRAGRAARLGPGKAYRLWSEAEHERLIDHQPPEIEQADLSEHYLLALRWGSPPAELPWPDKPGQHRLTAAQNKLLQWRAIDENNRLTEHGTAMLNTGLSPWIAHLLVCCANHAVAEAGLYLAAHLSLNKPVDYDPVHTSTAHAFSSAVKKEAEKLAARLGYRLGSNFSPLSETALVSALPDRLIFWQNDKGQLFNGTQCSSRQSLKPGSWMIFLEGIQQGSTIVLNEWISVSEAAVLQATAPQTMTEFVTTGQQPYFRKIQKIGDIKISEQRCTPDSAEKTSAWLKHIANQGEKALQWPEQATQLKQRWLFAREHDSSWPAWPDEQQLSAIAEPYLGSLSTLNKLNIYEAMLQTLSYEQQQSLAHCCPESWQAPSGRTVAVHYDFSNGNISAQCKLQEAFGLRELPTICGQSLSLELTAPNGRPVAKVTDLKHFWDTVYPQVRKELRGRYAKHPWPEDPLNFQATTKTNRQIRVHQ</sequence>
<dbReference type="InterPro" id="IPR010225">
    <property type="entry name" value="HrpB"/>
</dbReference>
<proteinExistence type="predicted"/>
<reference evidence="7 8" key="1">
    <citation type="submission" date="2019-03" db="EMBL/GenBank/DDBJ databases">
        <title>Genomic Encyclopedia of Archaeal and Bacterial Type Strains, Phase II (KMG-II): from individual species to whole genera.</title>
        <authorList>
            <person name="Goeker M."/>
        </authorList>
    </citation>
    <scope>NUCLEOTIDE SEQUENCE [LARGE SCALE GENOMIC DNA]</scope>
    <source>
        <strain evidence="7 8">DSM 15388</strain>
    </source>
</reference>
<feature type="domain" description="Helicase ATP-binding" evidence="5">
    <location>
        <begin position="29"/>
        <end position="190"/>
    </location>
</feature>
<dbReference type="InterPro" id="IPR027417">
    <property type="entry name" value="P-loop_NTPase"/>
</dbReference>
<keyword evidence="8" id="KW-1185">Reference proteome</keyword>
<dbReference type="InterPro" id="IPR014001">
    <property type="entry name" value="Helicase_ATP-bd"/>
</dbReference>
<evidence type="ECO:0000256" key="4">
    <source>
        <dbReference type="ARBA" id="ARBA00022840"/>
    </source>
</evidence>
<dbReference type="AlphaFoldDB" id="A0A4R3I7U6"/>
<evidence type="ECO:0000313" key="7">
    <source>
        <dbReference type="EMBL" id="TCS41334.1"/>
    </source>
</evidence>
<dbReference type="SUPFAM" id="SSF52540">
    <property type="entry name" value="P-loop containing nucleoside triphosphate hydrolases"/>
    <property type="match status" value="1"/>
</dbReference>
<accession>A0A4R3I7U6</accession>
<evidence type="ECO:0000256" key="2">
    <source>
        <dbReference type="ARBA" id="ARBA00022801"/>
    </source>
</evidence>
<dbReference type="EMBL" id="SLZR01000006">
    <property type="protein sequence ID" value="TCS41334.1"/>
    <property type="molecule type" value="Genomic_DNA"/>
</dbReference>
<evidence type="ECO:0000313" key="8">
    <source>
        <dbReference type="Proteomes" id="UP000295793"/>
    </source>
</evidence>
<keyword evidence="3 7" id="KW-0347">Helicase</keyword>
<dbReference type="GO" id="GO:0003676">
    <property type="term" value="F:nucleic acid binding"/>
    <property type="evidence" value="ECO:0007669"/>
    <property type="project" value="InterPro"/>
</dbReference>
<dbReference type="Pfam" id="PF00271">
    <property type="entry name" value="Helicase_C"/>
    <property type="match status" value="1"/>
</dbReference>
<dbReference type="InterPro" id="IPR001650">
    <property type="entry name" value="Helicase_C-like"/>
</dbReference>
<organism evidence="7 8">
    <name type="scientific">Reinekea marinisedimentorum</name>
    <dbReference type="NCBI Taxonomy" id="230495"/>
    <lineage>
        <taxon>Bacteria</taxon>
        <taxon>Pseudomonadati</taxon>
        <taxon>Pseudomonadota</taxon>
        <taxon>Gammaproteobacteria</taxon>
        <taxon>Oceanospirillales</taxon>
        <taxon>Saccharospirillaceae</taxon>
        <taxon>Reinekea</taxon>
    </lineage>
</organism>
<gene>
    <name evidence="7" type="ORF">BCF53_10665</name>
</gene>
<dbReference type="Gene3D" id="1.20.120.1080">
    <property type="match status" value="1"/>
</dbReference>
<dbReference type="PROSITE" id="PS51194">
    <property type="entry name" value="HELICASE_CTER"/>
    <property type="match status" value="1"/>
</dbReference>
<dbReference type="PIRSF" id="PIRSF005496">
    <property type="entry name" value="ATP_hel_hrpB"/>
    <property type="match status" value="1"/>
</dbReference>
<keyword evidence="1" id="KW-0547">Nucleotide-binding</keyword>
<dbReference type="GO" id="GO:0005524">
    <property type="term" value="F:ATP binding"/>
    <property type="evidence" value="ECO:0007669"/>
    <property type="project" value="UniProtKB-KW"/>
</dbReference>
<dbReference type="CDD" id="cd18791">
    <property type="entry name" value="SF2_C_RHA"/>
    <property type="match status" value="1"/>
</dbReference>
<evidence type="ECO:0000256" key="1">
    <source>
        <dbReference type="ARBA" id="ARBA00022741"/>
    </source>
</evidence>
<feature type="domain" description="Helicase C-terminal" evidence="6">
    <location>
        <begin position="209"/>
        <end position="372"/>
    </location>
</feature>
<dbReference type="Pfam" id="PF00270">
    <property type="entry name" value="DEAD"/>
    <property type="match status" value="1"/>
</dbReference>
<dbReference type="PANTHER" id="PTHR43519">
    <property type="entry name" value="ATP-DEPENDENT RNA HELICASE HRPB"/>
    <property type="match status" value="1"/>
</dbReference>
<dbReference type="GO" id="GO:0016787">
    <property type="term" value="F:hydrolase activity"/>
    <property type="evidence" value="ECO:0007669"/>
    <property type="project" value="UniProtKB-KW"/>
</dbReference>
<dbReference type="Proteomes" id="UP000295793">
    <property type="component" value="Unassembled WGS sequence"/>
</dbReference>
<dbReference type="SMART" id="SM00490">
    <property type="entry name" value="HELICc"/>
    <property type="match status" value="1"/>
</dbReference>
<dbReference type="PANTHER" id="PTHR43519:SF1">
    <property type="entry name" value="ATP-DEPENDENT RNA HELICASE HRPB"/>
    <property type="match status" value="1"/>
</dbReference>
<name>A0A4R3I7U6_9GAMM</name>
<dbReference type="PROSITE" id="PS51192">
    <property type="entry name" value="HELICASE_ATP_BIND_1"/>
    <property type="match status" value="1"/>
</dbReference>
<evidence type="ECO:0000259" key="5">
    <source>
        <dbReference type="PROSITE" id="PS51192"/>
    </source>
</evidence>
<evidence type="ECO:0000256" key="3">
    <source>
        <dbReference type="ARBA" id="ARBA00022806"/>
    </source>
</evidence>
<dbReference type="Gene3D" id="3.40.50.300">
    <property type="entry name" value="P-loop containing nucleotide triphosphate hydrolases"/>
    <property type="match status" value="2"/>
</dbReference>
<dbReference type="Pfam" id="PF08482">
    <property type="entry name" value="HrpB_C"/>
    <property type="match status" value="1"/>
</dbReference>
<keyword evidence="2" id="KW-0378">Hydrolase</keyword>
<comment type="caution">
    <text evidence="7">The sequence shown here is derived from an EMBL/GenBank/DDBJ whole genome shotgun (WGS) entry which is preliminary data.</text>
</comment>
<keyword evidence="4" id="KW-0067">ATP-binding</keyword>